<dbReference type="NCBIfam" id="TIGR01640">
    <property type="entry name" value="F_box_assoc_1"/>
    <property type="match status" value="1"/>
</dbReference>
<dbReference type="PANTHER" id="PTHR31672:SF13">
    <property type="entry name" value="F-BOX PROTEIN CPR30-LIKE"/>
    <property type="match status" value="1"/>
</dbReference>
<evidence type="ECO:0000313" key="2">
    <source>
        <dbReference type="EMBL" id="KAJ9558512.1"/>
    </source>
</evidence>
<accession>A0AA38WF72</accession>
<evidence type="ECO:0000259" key="1">
    <source>
        <dbReference type="PROSITE" id="PS50181"/>
    </source>
</evidence>
<organism evidence="2 3">
    <name type="scientific">Centaurea solstitialis</name>
    <name type="common">yellow star-thistle</name>
    <dbReference type="NCBI Taxonomy" id="347529"/>
    <lineage>
        <taxon>Eukaryota</taxon>
        <taxon>Viridiplantae</taxon>
        <taxon>Streptophyta</taxon>
        <taxon>Embryophyta</taxon>
        <taxon>Tracheophyta</taxon>
        <taxon>Spermatophyta</taxon>
        <taxon>Magnoliopsida</taxon>
        <taxon>eudicotyledons</taxon>
        <taxon>Gunneridae</taxon>
        <taxon>Pentapetalae</taxon>
        <taxon>asterids</taxon>
        <taxon>campanulids</taxon>
        <taxon>Asterales</taxon>
        <taxon>Asteraceae</taxon>
        <taxon>Carduoideae</taxon>
        <taxon>Cardueae</taxon>
        <taxon>Centaureinae</taxon>
        <taxon>Centaurea</taxon>
    </lineage>
</organism>
<dbReference type="AlphaFoldDB" id="A0AA38WF72"/>
<proteinExistence type="predicted"/>
<dbReference type="PANTHER" id="PTHR31672">
    <property type="entry name" value="BNACNNG10540D PROTEIN"/>
    <property type="match status" value="1"/>
</dbReference>
<name>A0AA38WF72_9ASTR</name>
<keyword evidence="3" id="KW-1185">Reference proteome</keyword>
<dbReference type="SMART" id="SM00256">
    <property type="entry name" value="FBOX"/>
    <property type="match status" value="1"/>
</dbReference>
<dbReference type="Pfam" id="PF07734">
    <property type="entry name" value="FBA_1"/>
    <property type="match status" value="1"/>
</dbReference>
<dbReference type="PROSITE" id="PS50181">
    <property type="entry name" value="FBOX"/>
    <property type="match status" value="1"/>
</dbReference>
<dbReference type="EMBL" id="JARYMX010000003">
    <property type="protein sequence ID" value="KAJ9558512.1"/>
    <property type="molecule type" value="Genomic_DNA"/>
</dbReference>
<comment type="caution">
    <text evidence="2">The sequence shown here is derived from an EMBL/GenBank/DDBJ whole genome shotgun (WGS) entry which is preliminary data.</text>
</comment>
<dbReference type="InterPro" id="IPR001810">
    <property type="entry name" value="F-box_dom"/>
</dbReference>
<gene>
    <name evidence="2" type="ORF">OSB04_013126</name>
</gene>
<dbReference type="InterPro" id="IPR017451">
    <property type="entry name" value="F-box-assoc_interact_dom"/>
</dbReference>
<dbReference type="InterPro" id="IPR050796">
    <property type="entry name" value="SCF_F-box_component"/>
</dbReference>
<dbReference type="InterPro" id="IPR006527">
    <property type="entry name" value="F-box-assoc_dom_typ1"/>
</dbReference>
<evidence type="ECO:0000313" key="3">
    <source>
        <dbReference type="Proteomes" id="UP001172457"/>
    </source>
</evidence>
<dbReference type="CDD" id="cd22157">
    <property type="entry name" value="F-box_AtFBW1-like"/>
    <property type="match status" value="1"/>
</dbReference>
<dbReference type="Gene3D" id="1.20.1280.50">
    <property type="match status" value="1"/>
</dbReference>
<protein>
    <recommendedName>
        <fullName evidence="1">F-box domain-containing protein</fullName>
    </recommendedName>
</protein>
<sequence length="405" mass="46629">MIVSRDQPPFSSEIEIEIEIEMAVELPDELIVQILSFLPPKSLLRCHSVCKCWLNLISSTKFKLMHLHNSNQLNPRHFVRRLDYFDLRCCNGVVCLCDYDELNEYGFSLDTIILWNPLIRRKLTLPLPMFYTIGFEYPYVVLGFGYDKMSDDFKVVSLTYLECFPTLSRPKYYVLSQFEVYIVKTGIWREVMFPHNLCYSYIRSNWSQIFFNGCVHWIAFDSKWSHYSIMTFDITTELFGEFQLPEVLAQKHFLKVSVVGESLAVIHSSGMNFDGLKSTGSTYVYGNGFWALGETRPVSWRGNLNGVAAMAGNLDGNVEERRPHSLSSRHCNHSGFFGFVFICDPPSLSIYQGLGSVISDRFNLGLLQIMSEMKELIHLKIPLQAIDDTAMVADYKSVKSRAWFD</sequence>
<dbReference type="InterPro" id="IPR036047">
    <property type="entry name" value="F-box-like_dom_sf"/>
</dbReference>
<dbReference type="SUPFAM" id="SSF81383">
    <property type="entry name" value="F-box domain"/>
    <property type="match status" value="1"/>
</dbReference>
<reference evidence="2" key="1">
    <citation type="submission" date="2023-03" db="EMBL/GenBank/DDBJ databases">
        <title>Chromosome-scale reference genome and RAD-based genetic map of yellow starthistle (Centaurea solstitialis) reveal putative structural variation and QTLs associated with invader traits.</title>
        <authorList>
            <person name="Reatini B."/>
            <person name="Cang F.A."/>
            <person name="Jiang Q."/>
            <person name="Mckibben M.T.W."/>
            <person name="Barker M.S."/>
            <person name="Rieseberg L.H."/>
            <person name="Dlugosch K.M."/>
        </authorList>
    </citation>
    <scope>NUCLEOTIDE SEQUENCE</scope>
    <source>
        <strain evidence="2">CAN-66</strain>
        <tissue evidence="2">Leaf</tissue>
    </source>
</reference>
<feature type="domain" description="F-box" evidence="1">
    <location>
        <begin position="20"/>
        <end position="65"/>
    </location>
</feature>
<dbReference type="Proteomes" id="UP001172457">
    <property type="component" value="Chromosome 3"/>
</dbReference>